<dbReference type="PROSITE" id="PS51352">
    <property type="entry name" value="THIOREDOXIN_2"/>
    <property type="match status" value="1"/>
</dbReference>
<evidence type="ECO:0000256" key="5">
    <source>
        <dbReference type="ARBA" id="ARBA00023284"/>
    </source>
</evidence>
<dbReference type="InterPro" id="IPR050553">
    <property type="entry name" value="Thioredoxin_ResA/DsbE_sf"/>
</dbReference>
<dbReference type="AlphaFoldDB" id="A0A1M6S491"/>
<evidence type="ECO:0000256" key="2">
    <source>
        <dbReference type="ARBA" id="ARBA00007758"/>
    </source>
</evidence>
<accession>A0A1M6S491</accession>
<dbReference type="GO" id="GO:0015036">
    <property type="term" value="F:disulfide oxidoreductase activity"/>
    <property type="evidence" value="ECO:0007669"/>
    <property type="project" value="InterPro"/>
</dbReference>
<dbReference type="InterPro" id="IPR004799">
    <property type="entry name" value="Periplasmic_diS_OxRdtase_DsbE"/>
</dbReference>
<dbReference type="SUPFAM" id="SSF52833">
    <property type="entry name" value="Thioredoxin-like"/>
    <property type="match status" value="1"/>
</dbReference>
<comment type="subcellular location">
    <subcellularLocation>
        <location evidence="1">Cell inner membrane</location>
        <topology evidence="1">Single-pass membrane protein</topology>
        <orientation evidence="1">Periplasmic side</orientation>
    </subcellularLocation>
</comment>
<organism evidence="7 8">
    <name type="scientific">Marinobacter antarcticus</name>
    <dbReference type="NCBI Taxonomy" id="564117"/>
    <lineage>
        <taxon>Bacteria</taxon>
        <taxon>Pseudomonadati</taxon>
        <taxon>Pseudomonadota</taxon>
        <taxon>Gammaproteobacteria</taxon>
        <taxon>Pseudomonadales</taxon>
        <taxon>Marinobacteraceae</taxon>
        <taxon>Marinobacter</taxon>
    </lineage>
</organism>
<dbReference type="Pfam" id="PF08534">
    <property type="entry name" value="Redoxin"/>
    <property type="match status" value="1"/>
</dbReference>
<dbReference type="InterPro" id="IPR017937">
    <property type="entry name" value="Thioredoxin_CS"/>
</dbReference>
<dbReference type="InterPro" id="IPR013740">
    <property type="entry name" value="Redoxin"/>
</dbReference>
<keyword evidence="5" id="KW-0676">Redox-active center</keyword>
<proteinExistence type="inferred from homology"/>
<reference evidence="8" key="1">
    <citation type="submission" date="2016-11" db="EMBL/GenBank/DDBJ databases">
        <authorList>
            <person name="Varghese N."/>
            <person name="Submissions S."/>
        </authorList>
    </citation>
    <scope>NUCLEOTIDE SEQUENCE [LARGE SCALE GENOMIC DNA]</scope>
    <source>
        <strain evidence="8">CGMCC 1.10835</strain>
    </source>
</reference>
<dbReference type="GO" id="GO:0030288">
    <property type="term" value="C:outer membrane-bounded periplasmic space"/>
    <property type="evidence" value="ECO:0007669"/>
    <property type="project" value="InterPro"/>
</dbReference>
<evidence type="ECO:0000313" key="7">
    <source>
        <dbReference type="EMBL" id="SHK39338.1"/>
    </source>
</evidence>
<evidence type="ECO:0000256" key="3">
    <source>
        <dbReference type="ARBA" id="ARBA00022748"/>
    </source>
</evidence>
<comment type="similarity">
    <text evidence="2">Belongs to the thioredoxin family. DsbE subfamily.</text>
</comment>
<dbReference type="InterPro" id="IPR036249">
    <property type="entry name" value="Thioredoxin-like_sf"/>
</dbReference>
<dbReference type="Gene3D" id="3.40.30.10">
    <property type="entry name" value="Glutaredoxin"/>
    <property type="match status" value="1"/>
</dbReference>
<dbReference type="PANTHER" id="PTHR42852">
    <property type="entry name" value="THIOL:DISULFIDE INTERCHANGE PROTEIN DSBE"/>
    <property type="match status" value="1"/>
</dbReference>
<dbReference type="CDD" id="cd03010">
    <property type="entry name" value="TlpA_like_DsbE"/>
    <property type="match status" value="1"/>
</dbReference>
<dbReference type="GO" id="GO:0005886">
    <property type="term" value="C:plasma membrane"/>
    <property type="evidence" value="ECO:0007669"/>
    <property type="project" value="UniProtKB-SubCell"/>
</dbReference>
<keyword evidence="8" id="KW-1185">Reference proteome</keyword>
<name>A0A1M6S491_9GAMM</name>
<dbReference type="RefSeq" id="WP_072796819.1">
    <property type="nucleotide sequence ID" value="NZ_FRAQ01000001.1"/>
</dbReference>
<dbReference type="OrthoDB" id="9799347at2"/>
<dbReference type="PROSITE" id="PS00194">
    <property type="entry name" value="THIOREDOXIN_1"/>
    <property type="match status" value="1"/>
</dbReference>
<gene>
    <name evidence="7" type="ORF">SAMN05216369_1825</name>
</gene>
<dbReference type="GO" id="GO:0017004">
    <property type="term" value="P:cytochrome complex assembly"/>
    <property type="evidence" value="ECO:0007669"/>
    <property type="project" value="UniProtKB-KW"/>
</dbReference>
<dbReference type="Proteomes" id="UP000184497">
    <property type="component" value="Unassembled WGS sequence"/>
</dbReference>
<dbReference type="NCBIfam" id="TIGR00385">
    <property type="entry name" value="dsbE"/>
    <property type="match status" value="1"/>
</dbReference>
<dbReference type="InterPro" id="IPR013766">
    <property type="entry name" value="Thioredoxin_domain"/>
</dbReference>
<feature type="domain" description="Thioredoxin" evidence="6">
    <location>
        <begin position="34"/>
        <end position="172"/>
    </location>
</feature>
<evidence type="ECO:0000256" key="4">
    <source>
        <dbReference type="ARBA" id="ARBA00023157"/>
    </source>
</evidence>
<evidence type="ECO:0000259" key="6">
    <source>
        <dbReference type="PROSITE" id="PS51352"/>
    </source>
</evidence>
<sequence length="178" mass="19815">MKRLLLFLPLLVAVILGVVLFAGIGKDPTKLESVLVGKPVPAFSLRSLKNPESNLDESLFRGEVTLLNVWGTWCPSCRDEHADLMWLAREKKVAIIGLNYKDNRDDALVWLDRLGDPYRSVIYDPKGTLGFDLGVYGAPETFVIDAAGVVRYRHVGVINAEVWEQVLLPVINDARENG</sequence>
<dbReference type="PANTHER" id="PTHR42852:SF6">
    <property type="entry name" value="THIOL:DISULFIDE INTERCHANGE PROTEIN DSBE"/>
    <property type="match status" value="1"/>
</dbReference>
<protein>
    <submittedName>
        <fullName evidence="7">Cytochrome c biogenesis protein CcmG, thiol:disulfide interchange protein DsbE</fullName>
    </submittedName>
</protein>
<keyword evidence="3" id="KW-0201">Cytochrome c-type biogenesis</keyword>
<dbReference type="EMBL" id="FRAQ01000001">
    <property type="protein sequence ID" value="SHK39338.1"/>
    <property type="molecule type" value="Genomic_DNA"/>
</dbReference>
<dbReference type="STRING" id="564117.SAMN05216369_1825"/>
<evidence type="ECO:0000313" key="8">
    <source>
        <dbReference type="Proteomes" id="UP000184497"/>
    </source>
</evidence>
<keyword evidence="4" id="KW-1015">Disulfide bond</keyword>
<evidence type="ECO:0000256" key="1">
    <source>
        <dbReference type="ARBA" id="ARBA00004383"/>
    </source>
</evidence>